<organism evidence="8 9">
    <name type="scientific">Galemys pyrenaicus</name>
    <name type="common">Iberian desman</name>
    <name type="synonym">Pyrenean desman</name>
    <dbReference type="NCBI Taxonomy" id="202257"/>
    <lineage>
        <taxon>Eukaryota</taxon>
        <taxon>Metazoa</taxon>
        <taxon>Chordata</taxon>
        <taxon>Craniata</taxon>
        <taxon>Vertebrata</taxon>
        <taxon>Euteleostomi</taxon>
        <taxon>Mammalia</taxon>
        <taxon>Eutheria</taxon>
        <taxon>Laurasiatheria</taxon>
        <taxon>Eulipotyphla</taxon>
        <taxon>Talpidae</taxon>
        <taxon>Galemys</taxon>
    </lineage>
</organism>
<dbReference type="GO" id="GO:0019843">
    <property type="term" value="F:rRNA binding"/>
    <property type="evidence" value="ECO:0007669"/>
    <property type="project" value="TreeGrafter"/>
</dbReference>
<comment type="similarity">
    <text evidence="2">Belongs to the RRM RBM34 family.</text>
</comment>
<evidence type="ECO:0000256" key="2">
    <source>
        <dbReference type="ARBA" id="ARBA00007077"/>
    </source>
</evidence>
<dbReference type="AlphaFoldDB" id="A0A8J6DQ47"/>
<keyword evidence="9" id="KW-1185">Reference proteome</keyword>
<evidence type="ECO:0000256" key="5">
    <source>
        <dbReference type="PROSITE-ProRule" id="PRU00176"/>
    </source>
</evidence>
<feature type="domain" description="RRM" evidence="7">
    <location>
        <begin position="186"/>
        <end position="261"/>
    </location>
</feature>
<dbReference type="GO" id="GO:0000463">
    <property type="term" value="P:maturation of LSU-rRNA from tricistronic rRNA transcript (SSU-rRNA, 5.8S rRNA, LSU-rRNA)"/>
    <property type="evidence" value="ECO:0007669"/>
    <property type="project" value="TreeGrafter"/>
</dbReference>
<protein>
    <submittedName>
        <fullName evidence="8">RNA-binding protein 34</fullName>
    </submittedName>
</protein>
<evidence type="ECO:0000256" key="3">
    <source>
        <dbReference type="ARBA" id="ARBA00022884"/>
    </source>
</evidence>
<dbReference type="SUPFAM" id="SSF54928">
    <property type="entry name" value="RNA-binding domain, RBD"/>
    <property type="match status" value="2"/>
</dbReference>
<comment type="subcellular location">
    <subcellularLocation>
        <location evidence="1">Nucleus</location>
        <location evidence="1">Nucleolus</location>
    </subcellularLocation>
</comment>
<feature type="non-terminal residue" evidence="8">
    <location>
        <position position="1"/>
    </location>
</feature>
<dbReference type="GO" id="GO:0005730">
    <property type="term" value="C:nucleolus"/>
    <property type="evidence" value="ECO:0007669"/>
    <property type="project" value="UniProtKB-SubCell"/>
</dbReference>
<dbReference type="PROSITE" id="PS50102">
    <property type="entry name" value="RRM"/>
    <property type="match status" value="2"/>
</dbReference>
<feature type="compositionally biased region" description="Basic residues" evidence="6">
    <location>
        <begin position="388"/>
        <end position="409"/>
    </location>
</feature>
<evidence type="ECO:0000256" key="1">
    <source>
        <dbReference type="ARBA" id="ARBA00004604"/>
    </source>
</evidence>
<reference evidence="8" key="1">
    <citation type="journal article" date="2021" name="Evol. Appl.">
        <title>The genome of the Pyrenean desman and the effects of bottlenecks and inbreeding on the genomic landscape of an endangered species.</title>
        <authorList>
            <person name="Escoda L."/>
            <person name="Castresana J."/>
        </authorList>
    </citation>
    <scope>NUCLEOTIDE SEQUENCE</scope>
    <source>
        <strain evidence="8">IBE-C5619</strain>
    </source>
</reference>
<feature type="region of interest" description="Disordered" evidence="6">
    <location>
        <begin position="72"/>
        <end position="101"/>
    </location>
</feature>
<dbReference type="PANTHER" id="PTHR23236">
    <property type="entry name" value="EUKARYOTIC TRANSLATION INITIATION FACTOR 4B/4H"/>
    <property type="match status" value="1"/>
</dbReference>
<proteinExistence type="inferred from homology"/>
<dbReference type="InterPro" id="IPR035979">
    <property type="entry name" value="RBD_domain_sf"/>
</dbReference>
<evidence type="ECO:0000313" key="9">
    <source>
        <dbReference type="Proteomes" id="UP000700334"/>
    </source>
</evidence>
<dbReference type="InterPro" id="IPR012677">
    <property type="entry name" value="Nucleotide-bd_a/b_plait_sf"/>
</dbReference>
<gene>
    <name evidence="8" type="ORF">J0S82_004056</name>
</gene>
<sequence length="409" mass="45584">GRSRGAWRGVAEFLPSILRENPDDGVRGSLTEDYLVGQVASSLFHGKPRSSGSSTGRLASLFSSFDPQLKPVYVPVPKETTKKRKQDDDEESTSQNQRSFLQESAKKVKVKKLSVADKTLANRENALASADLEEVVHQKQGQKRKNSQSGVKVADQKVLGDVDHIVVNQRKKIKVNQEEERLKNERTVFVGNLPVTCNKKIPAEETMSKKVAAIKRKIHPDQKNINAYVVFKNESAAKQALKRNGTQIAEGFRVRVDLASATSSREKRSVFVGNLPYKIEESTVEEHFLDCGSIVAVRIVRDKVTGVGRGFGYVLFENTDAVHLALKLNNSELMGRKLRVMRSVNKEKLKQNSKPSSKDVSKPKQGLNFASKNVGHSKNSFIGEKAVLIKKKKKGQKKNGQTKKQKKQR</sequence>
<dbReference type="InterPro" id="IPR034221">
    <property type="entry name" value="RBM34_RRM2"/>
</dbReference>
<comment type="caution">
    <text evidence="8">The sequence shown here is derived from an EMBL/GenBank/DDBJ whole genome shotgun (WGS) entry which is preliminary data.</text>
</comment>
<dbReference type="FunFam" id="3.30.70.330:FF:000511">
    <property type="entry name" value="RNA binding motif protein 34"/>
    <property type="match status" value="1"/>
</dbReference>
<dbReference type="Pfam" id="PF00076">
    <property type="entry name" value="RRM_1"/>
    <property type="match status" value="1"/>
</dbReference>
<dbReference type="SMART" id="SM00360">
    <property type="entry name" value="RRM"/>
    <property type="match status" value="2"/>
</dbReference>
<dbReference type="Gene3D" id="3.30.70.330">
    <property type="match status" value="2"/>
</dbReference>
<feature type="compositionally biased region" description="Polar residues" evidence="6">
    <location>
        <begin position="368"/>
        <end position="380"/>
    </location>
</feature>
<evidence type="ECO:0000256" key="4">
    <source>
        <dbReference type="ARBA" id="ARBA00023242"/>
    </source>
</evidence>
<dbReference type="CDD" id="cd12394">
    <property type="entry name" value="RRM1_RBM34"/>
    <property type="match status" value="1"/>
</dbReference>
<keyword evidence="4" id="KW-0539">Nucleus</keyword>
<feature type="compositionally biased region" description="Basic and acidic residues" evidence="6">
    <location>
        <begin position="344"/>
        <end position="362"/>
    </location>
</feature>
<dbReference type="OrthoDB" id="442677at2759"/>
<dbReference type="Proteomes" id="UP000700334">
    <property type="component" value="Unassembled WGS sequence"/>
</dbReference>
<feature type="domain" description="RRM" evidence="7">
    <location>
        <begin position="268"/>
        <end position="345"/>
    </location>
</feature>
<evidence type="ECO:0000259" key="7">
    <source>
        <dbReference type="PROSITE" id="PS50102"/>
    </source>
</evidence>
<dbReference type="EMBL" id="JAGFMF010011673">
    <property type="protein sequence ID" value="KAG8516609.1"/>
    <property type="molecule type" value="Genomic_DNA"/>
</dbReference>
<name>A0A8J6DQ47_GALPY</name>
<dbReference type="CDD" id="cd12395">
    <property type="entry name" value="RRM2_RBM34"/>
    <property type="match status" value="1"/>
</dbReference>
<feature type="region of interest" description="Disordered" evidence="6">
    <location>
        <begin position="344"/>
        <end position="409"/>
    </location>
</feature>
<accession>A0A8J6DQ47</accession>
<evidence type="ECO:0000256" key="6">
    <source>
        <dbReference type="SAM" id="MobiDB-lite"/>
    </source>
</evidence>
<evidence type="ECO:0000313" key="8">
    <source>
        <dbReference type="EMBL" id="KAG8516609.1"/>
    </source>
</evidence>
<keyword evidence="3 5" id="KW-0694">RNA-binding</keyword>
<dbReference type="PANTHER" id="PTHR23236:SF25">
    <property type="entry name" value="RNA-BINDING PROTEIN 34"/>
    <property type="match status" value="1"/>
</dbReference>
<dbReference type="InterPro" id="IPR000504">
    <property type="entry name" value="RRM_dom"/>
</dbReference>